<gene>
    <name evidence="7" type="ORF">H312_00033</name>
</gene>
<dbReference type="Proteomes" id="UP000030655">
    <property type="component" value="Unassembled WGS sequence"/>
</dbReference>
<dbReference type="STRING" id="1288291.A0A059F595"/>
<evidence type="ECO:0000313" key="7">
    <source>
        <dbReference type="EMBL" id="KCZ82375.1"/>
    </source>
</evidence>
<accession>A0A059F595</accession>
<reference evidence="8" key="1">
    <citation type="submission" date="2013-02" db="EMBL/GenBank/DDBJ databases">
        <authorList>
            <consortium name="The Broad Institute Genome Sequencing Platform"/>
            <person name="Cuomo C."/>
            <person name="Becnel J."/>
            <person name="Sanscrainte N."/>
            <person name="Walker B."/>
            <person name="Young S.K."/>
            <person name="Zeng Q."/>
            <person name="Gargeya S."/>
            <person name="Fitzgerald M."/>
            <person name="Haas B."/>
            <person name="Abouelleil A."/>
            <person name="Alvarado L."/>
            <person name="Arachchi H.M."/>
            <person name="Berlin A.M."/>
            <person name="Chapman S.B."/>
            <person name="Dewar J."/>
            <person name="Goldberg J."/>
            <person name="Griggs A."/>
            <person name="Gujja S."/>
            <person name="Hansen M."/>
            <person name="Howarth C."/>
            <person name="Imamovic A."/>
            <person name="Larimer J."/>
            <person name="McCowan C."/>
            <person name="Murphy C."/>
            <person name="Neiman D."/>
            <person name="Pearson M."/>
            <person name="Priest M."/>
            <person name="Roberts A."/>
            <person name="Saif S."/>
            <person name="Shea T."/>
            <person name="Sisk P."/>
            <person name="Sykes S."/>
            <person name="Wortman J."/>
            <person name="Nusbaum C."/>
            <person name="Birren B."/>
        </authorList>
    </citation>
    <scope>NUCLEOTIDE SEQUENCE [LARGE SCALE GENOMIC DNA]</scope>
    <source>
        <strain evidence="8">PRA339</strain>
    </source>
</reference>
<name>A0A059F595_9MICR</name>
<keyword evidence="8" id="KW-1185">Reference proteome</keyword>
<dbReference type="EMBL" id="KK365130">
    <property type="protein sequence ID" value="KCZ82375.1"/>
    <property type="molecule type" value="Genomic_DNA"/>
</dbReference>
<evidence type="ECO:0000256" key="2">
    <source>
        <dbReference type="ARBA" id="ARBA00022598"/>
    </source>
</evidence>
<evidence type="ECO:0000313" key="8">
    <source>
        <dbReference type="Proteomes" id="UP000030655"/>
    </source>
</evidence>
<keyword evidence="4" id="KW-0067">ATP-binding</keyword>
<dbReference type="InterPro" id="IPR045851">
    <property type="entry name" value="AMP-bd_C_sf"/>
</dbReference>
<proteinExistence type="predicted"/>
<reference evidence="7 8" key="2">
    <citation type="submission" date="2014-03" db="EMBL/GenBank/DDBJ databases">
        <title>The Genome Sequence of Anncaliia algerae insect isolate PRA339.</title>
        <authorList>
            <consortium name="The Broad Institute Genome Sequencing Platform"/>
            <consortium name="The Broad Institute Genome Sequencing Center for Infectious Disease"/>
            <person name="Cuomo C."/>
            <person name="Becnel J."/>
            <person name="Sanscrainte N."/>
            <person name="Walker B."/>
            <person name="Young S.K."/>
            <person name="Zeng Q."/>
            <person name="Gargeya S."/>
            <person name="Fitzgerald M."/>
            <person name="Haas B."/>
            <person name="Abouelleil A."/>
            <person name="Alvarado L."/>
            <person name="Arachchi H.M."/>
            <person name="Berlin A.M."/>
            <person name="Chapman S.B."/>
            <person name="Dewar J."/>
            <person name="Goldberg J."/>
            <person name="Griggs A."/>
            <person name="Gujja S."/>
            <person name="Hansen M."/>
            <person name="Howarth C."/>
            <person name="Imamovic A."/>
            <person name="Larimer J."/>
            <person name="McCowan C."/>
            <person name="Murphy C."/>
            <person name="Neiman D."/>
            <person name="Pearson M."/>
            <person name="Priest M."/>
            <person name="Roberts A."/>
            <person name="Saif S."/>
            <person name="Shea T."/>
            <person name="Sisk P."/>
            <person name="Sykes S."/>
            <person name="Wortman J."/>
            <person name="Nusbaum C."/>
            <person name="Birren B."/>
        </authorList>
    </citation>
    <scope>NUCLEOTIDE SEQUENCE [LARGE SCALE GENOMIC DNA]</scope>
    <source>
        <strain evidence="7 8">PRA339</strain>
    </source>
</reference>
<dbReference type="GO" id="GO:0006085">
    <property type="term" value="P:acetyl-CoA biosynthetic process"/>
    <property type="evidence" value="ECO:0007669"/>
    <property type="project" value="TreeGrafter"/>
</dbReference>
<evidence type="ECO:0000259" key="5">
    <source>
        <dbReference type="Pfam" id="PF00501"/>
    </source>
</evidence>
<protein>
    <recommendedName>
        <fullName evidence="1">acetate--CoA ligase</fullName>
        <ecNumber evidence="1">6.2.1.1</ecNumber>
    </recommendedName>
</protein>
<dbReference type="Gene3D" id="3.40.50.12780">
    <property type="entry name" value="N-terminal domain of ligase-like"/>
    <property type="match status" value="1"/>
</dbReference>
<feature type="domain" description="AMP-binding enzyme C-terminal" evidence="6">
    <location>
        <begin position="453"/>
        <end position="525"/>
    </location>
</feature>
<dbReference type="SUPFAM" id="SSF56801">
    <property type="entry name" value="Acetyl-CoA synthetase-like"/>
    <property type="match status" value="1"/>
</dbReference>
<evidence type="ECO:0000256" key="3">
    <source>
        <dbReference type="ARBA" id="ARBA00022741"/>
    </source>
</evidence>
<dbReference type="Pfam" id="PF00501">
    <property type="entry name" value="AMP-binding"/>
    <property type="match status" value="1"/>
</dbReference>
<dbReference type="AlphaFoldDB" id="A0A059F595"/>
<dbReference type="GO" id="GO:0005524">
    <property type="term" value="F:ATP binding"/>
    <property type="evidence" value="ECO:0007669"/>
    <property type="project" value="UniProtKB-KW"/>
</dbReference>
<dbReference type="EC" id="6.2.1.1" evidence="1"/>
<dbReference type="PANTHER" id="PTHR24095:SF14">
    <property type="entry name" value="ACETYL-COENZYME A SYNTHETASE 1"/>
    <property type="match status" value="1"/>
</dbReference>
<dbReference type="VEuPathDB" id="MicrosporidiaDB:H312_00033"/>
<evidence type="ECO:0000256" key="1">
    <source>
        <dbReference type="ARBA" id="ARBA00013275"/>
    </source>
</evidence>
<keyword evidence="2" id="KW-0436">Ligase</keyword>
<dbReference type="PANTHER" id="PTHR24095">
    <property type="entry name" value="ACETYL-COENZYME A SYNTHETASE"/>
    <property type="match status" value="1"/>
</dbReference>
<dbReference type="HOGENOM" id="CLU_000022_3_6_1"/>
<dbReference type="InterPro" id="IPR000873">
    <property type="entry name" value="AMP-dep_synth/lig_dom"/>
</dbReference>
<dbReference type="InterPro" id="IPR042099">
    <property type="entry name" value="ANL_N_sf"/>
</dbReference>
<evidence type="ECO:0000259" key="6">
    <source>
        <dbReference type="Pfam" id="PF13193"/>
    </source>
</evidence>
<dbReference type="GO" id="GO:0003987">
    <property type="term" value="F:acetate-CoA ligase activity"/>
    <property type="evidence" value="ECO:0007669"/>
    <property type="project" value="UniProtKB-EC"/>
</dbReference>
<dbReference type="Pfam" id="PF13193">
    <property type="entry name" value="AMP-binding_C"/>
    <property type="match status" value="1"/>
</dbReference>
<evidence type="ECO:0000256" key="4">
    <source>
        <dbReference type="ARBA" id="ARBA00022840"/>
    </source>
</evidence>
<sequence>SLPLPKNPCITIYLPMSDEACFIALACARLGIPHNVVFGGYSSESLMKRMIDCDSSVLFTTKKVKRESKVIDFEEKAMSAKYDKLTHIVFIDLETKVKSPKNYKEIVKENKSEKFTEKISKNSSLTLIDFKKQTDVKFIKCVDVESENHLFYLYTSGSTDKPKGLIHTTAGYLLHIGLSLMNSFNYEKSSTMLCTADLGWITGHSYCLYAPLLLGSTSVIINGSPFFPNNLRLFNLVDKFNVTHLYTAPTAIRMLKKIITPEEEKESLKYKMSNLKYIGCVGEPISKDAYDWYSSIFRCPQVIDTYFQTETGGFLITPIPNVSKFQGECTGLPFFGVEPFIAVEAPANSAGESTLFETKGINYSIKEDSLLLPSGIRKANEKELGILLLKGGFPGMSRGILKNRERYLSAYFSKLEGHYLTGDEAFMEEGHIYIRGRADDVINVSGHRISTAEVESATNSHPDITESAVVGINDGTTGQSIIIFAVSKKNVEKELRALLRSKIGTLINPKAIYFPPSLPKTRTGKIMRRVLRALVTQQDIGDVSTCSNVESITEIQNILL</sequence>
<feature type="domain" description="AMP-dependent synthetase/ligase" evidence="5">
    <location>
        <begin position="7"/>
        <end position="342"/>
    </location>
</feature>
<dbReference type="OrthoDB" id="1706066at2759"/>
<feature type="non-terminal residue" evidence="7">
    <location>
        <position position="1"/>
    </location>
</feature>
<dbReference type="Gene3D" id="3.30.300.30">
    <property type="match status" value="1"/>
</dbReference>
<keyword evidence="3" id="KW-0547">Nucleotide-binding</keyword>
<dbReference type="InterPro" id="IPR025110">
    <property type="entry name" value="AMP-bd_C"/>
</dbReference>
<organism evidence="7 8">
    <name type="scientific">Anncaliia algerae PRA339</name>
    <dbReference type="NCBI Taxonomy" id="1288291"/>
    <lineage>
        <taxon>Eukaryota</taxon>
        <taxon>Fungi</taxon>
        <taxon>Fungi incertae sedis</taxon>
        <taxon>Microsporidia</taxon>
        <taxon>Tubulinosematoidea</taxon>
        <taxon>Tubulinosematidae</taxon>
        <taxon>Anncaliia</taxon>
    </lineage>
</organism>